<feature type="domain" description="Phorbol-ester/DAG-type" evidence="4">
    <location>
        <begin position="72"/>
        <end position="122"/>
    </location>
</feature>
<dbReference type="GO" id="GO:0044233">
    <property type="term" value="C:mitochondria-associated endoplasmic reticulum membrane contact site"/>
    <property type="evidence" value="ECO:0007669"/>
    <property type="project" value="InterPro"/>
</dbReference>
<evidence type="ECO:0000313" key="5">
    <source>
        <dbReference type="EMBL" id="JAV77438.1"/>
    </source>
</evidence>
<dbReference type="PROSITE" id="PS50081">
    <property type="entry name" value="ZF_DAG_PE_2"/>
    <property type="match status" value="1"/>
</dbReference>
<dbReference type="GO" id="GO:0051560">
    <property type="term" value="P:mitochondrial calcium ion homeostasis"/>
    <property type="evidence" value="ECO:0007669"/>
    <property type="project" value="InterPro"/>
</dbReference>
<dbReference type="Gene3D" id="3.30.60.20">
    <property type="match status" value="1"/>
</dbReference>
<dbReference type="InterPro" id="IPR039275">
    <property type="entry name" value="PDZD8"/>
</dbReference>
<keyword evidence="1" id="KW-0479">Metal-binding</keyword>
<dbReference type="GO" id="GO:0046872">
    <property type="term" value="F:metal ion binding"/>
    <property type="evidence" value="ECO:0007669"/>
    <property type="project" value="UniProtKB-KW"/>
</dbReference>
<evidence type="ECO:0000256" key="1">
    <source>
        <dbReference type="ARBA" id="ARBA00022723"/>
    </source>
</evidence>
<dbReference type="GO" id="GO:0005739">
    <property type="term" value="C:mitochondrion"/>
    <property type="evidence" value="ECO:0007669"/>
    <property type="project" value="GOC"/>
</dbReference>
<evidence type="ECO:0000259" key="4">
    <source>
        <dbReference type="PROSITE" id="PS50081"/>
    </source>
</evidence>
<feature type="region of interest" description="Disordered" evidence="3">
    <location>
        <begin position="180"/>
        <end position="200"/>
    </location>
</feature>
<dbReference type="EMBL" id="GEZM01046193">
    <property type="protein sequence ID" value="JAV77438.1"/>
    <property type="molecule type" value="Transcribed_RNA"/>
</dbReference>
<dbReference type="Pfam" id="PF00130">
    <property type="entry name" value="C1_1"/>
    <property type="match status" value="1"/>
</dbReference>
<dbReference type="GO" id="GO:1990456">
    <property type="term" value="P:mitochondrion-endoplasmic reticulum membrane tethering"/>
    <property type="evidence" value="ECO:0007669"/>
    <property type="project" value="InterPro"/>
</dbReference>
<keyword evidence="2" id="KW-0862">Zinc</keyword>
<protein>
    <recommendedName>
        <fullName evidence="4">Phorbol-ester/DAG-type domain-containing protein</fullName>
    </recommendedName>
</protein>
<dbReference type="InterPro" id="IPR002219">
    <property type="entry name" value="PKC_DAG/PE"/>
</dbReference>
<evidence type="ECO:0000256" key="2">
    <source>
        <dbReference type="ARBA" id="ARBA00022833"/>
    </source>
</evidence>
<dbReference type="PANTHER" id="PTHR21519:SF1">
    <property type="entry name" value="PDZ DOMAIN-CONTAINING PROTEIN 8"/>
    <property type="match status" value="1"/>
</dbReference>
<organism evidence="5">
    <name type="scientific">Photinus pyralis</name>
    <name type="common">Common eastern firefly</name>
    <name type="synonym">Lampyris pyralis</name>
    <dbReference type="NCBI Taxonomy" id="7054"/>
    <lineage>
        <taxon>Eukaryota</taxon>
        <taxon>Metazoa</taxon>
        <taxon>Ecdysozoa</taxon>
        <taxon>Arthropoda</taxon>
        <taxon>Hexapoda</taxon>
        <taxon>Insecta</taxon>
        <taxon>Pterygota</taxon>
        <taxon>Neoptera</taxon>
        <taxon>Endopterygota</taxon>
        <taxon>Coleoptera</taxon>
        <taxon>Polyphaga</taxon>
        <taxon>Elateriformia</taxon>
        <taxon>Elateroidea</taxon>
        <taxon>Lampyridae</taxon>
        <taxon>Lampyrinae</taxon>
        <taxon>Photinus</taxon>
    </lineage>
</organism>
<dbReference type="PANTHER" id="PTHR21519">
    <property type="entry name" value="PDZ DOMAIN-CONTAINING PROTEIN 8"/>
    <property type="match status" value="1"/>
</dbReference>
<dbReference type="InterPro" id="IPR046349">
    <property type="entry name" value="C1-like_sf"/>
</dbReference>
<accession>A0A1Y1LX68</accession>
<reference evidence="5" key="1">
    <citation type="journal article" date="2016" name="Sci. Rep.">
        <title>Molecular characterization of firefly nuptial gifts: a multi-omics approach sheds light on postcopulatory sexual selection.</title>
        <authorList>
            <person name="Al-Wathiqui N."/>
            <person name="Fallon T.R."/>
            <person name="South A."/>
            <person name="Weng J.K."/>
            <person name="Lewis S.M."/>
        </authorList>
    </citation>
    <scope>NUCLEOTIDE SEQUENCE</scope>
</reference>
<name>A0A1Y1LX68_PHOPY</name>
<dbReference type="EMBL" id="GEZM01046191">
    <property type="protein sequence ID" value="JAV77439.1"/>
    <property type="molecule type" value="Transcribed_RNA"/>
</dbReference>
<dbReference type="SUPFAM" id="SSF57889">
    <property type="entry name" value="Cysteine-rich domain"/>
    <property type="match status" value="1"/>
</dbReference>
<evidence type="ECO:0000256" key="3">
    <source>
        <dbReference type="SAM" id="MobiDB-lite"/>
    </source>
</evidence>
<dbReference type="CDD" id="cd20825">
    <property type="entry name" value="C1_PDZD8"/>
    <property type="match status" value="1"/>
</dbReference>
<proteinExistence type="predicted"/>
<dbReference type="SMART" id="SM00109">
    <property type="entry name" value="C1"/>
    <property type="match status" value="1"/>
</dbReference>
<dbReference type="PROSITE" id="PS00479">
    <property type="entry name" value="ZF_DAG_PE_1"/>
    <property type="match status" value="1"/>
</dbReference>
<sequence>MEVVGGIIIVKMYIGSFSYSQSHPLMLHSGFEHVFCYGDALLSFMWSHDEHSEIRRTPLTNNHIKEGDGVVKHDFVRTQFHRTTHCDFCSKKIWLKDAVQCKNCNLCCHKKCLMKCQLNMPCIHIEKLDQKLENSDALHPEITMTEVNDKDDIIPQYSNETKQHINALKRVNSANNLAIPGSHFTQSQSRSLPPSPQHTPRKLSLVVSNPFSGCPMMLDEIQQQPNEATEIILRAVDQILQYPSDESLMDVAKETGTQLYINMEHETKVEKINLMVTELKRTLDDITIDHMSLSKKLSSTETEVEKAKLAFLIGQADAKIQALSVLMLHYCSGLQHAQEKIV</sequence>
<dbReference type="AlphaFoldDB" id="A0A1Y1LX68"/>